<dbReference type="EMBL" id="JACHNZ010000026">
    <property type="protein sequence ID" value="MBB4632696.1"/>
    <property type="molecule type" value="Genomic_DNA"/>
</dbReference>
<dbReference type="SUPFAM" id="SSF160935">
    <property type="entry name" value="VPA0735-like"/>
    <property type="match status" value="1"/>
</dbReference>
<protein>
    <submittedName>
        <fullName evidence="2">Putative membrane protein</fullName>
    </submittedName>
</protein>
<sequence>MRWLGPLALAALVAMSTYVAALWAAPPVIMAKAMDRLGAGGINTMQHQGLPGAQSRQIVRPSPDLAYSLCVFDLAKGQVAIDAFVPPRRYWSLSVFDANTDNILSVNDRAVQGGRHALVLSKDGAGGSLAVPGGKGIALIRILVTSPRDLAAIDALRRRSTCAPA</sequence>
<feature type="domain" description="DUF1254" evidence="1">
    <location>
        <begin position="42"/>
        <end position="164"/>
    </location>
</feature>
<dbReference type="AlphaFoldDB" id="A0A7W7B2C3"/>
<proteinExistence type="predicted"/>
<evidence type="ECO:0000313" key="3">
    <source>
        <dbReference type="Proteomes" id="UP000566324"/>
    </source>
</evidence>
<comment type="caution">
    <text evidence="2">The sequence shown here is derived from an EMBL/GenBank/DDBJ whole genome shotgun (WGS) entry which is preliminary data.</text>
</comment>
<dbReference type="Pfam" id="PF06863">
    <property type="entry name" value="DUF1254"/>
    <property type="match status" value="1"/>
</dbReference>
<organism evidence="2 3">
    <name type="scientific">Sphingosinicella soli</name>
    <dbReference type="NCBI Taxonomy" id="333708"/>
    <lineage>
        <taxon>Bacteria</taxon>
        <taxon>Pseudomonadati</taxon>
        <taxon>Pseudomonadota</taxon>
        <taxon>Alphaproteobacteria</taxon>
        <taxon>Sphingomonadales</taxon>
        <taxon>Sphingosinicellaceae</taxon>
        <taxon>Sphingosinicella</taxon>
    </lineage>
</organism>
<dbReference type="InterPro" id="IPR010679">
    <property type="entry name" value="DUF1254"/>
</dbReference>
<evidence type="ECO:0000313" key="2">
    <source>
        <dbReference type="EMBL" id="MBB4632696.1"/>
    </source>
</evidence>
<dbReference type="Proteomes" id="UP000566324">
    <property type="component" value="Unassembled WGS sequence"/>
</dbReference>
<gene>
    <name evidence="2" type="ORF">GGQ98_002323</name>
</gene>
<dbReference type="RefSeq" id="WP_184069640.1">
    <property type="nucleotide sequence ID" value="NZ_JACHNZ010000026.1"/>
</dbReference>
<name>A0A7W7B2C3_9SPHN</name>
<keyword evidence="3" id="KW-1185">Reference proteome</keyword>
<accession>A0A7W7B2C3</accession>
<reference evidence="2 3" key="1">
    <citation type="submission" date="2020-08" db="EMBL/GenBank/DDBJ databases">
        <title>Genomic Encyclopedia of Type Strains, Phase IV (KMG-IV): sequencing the most valuable type-strain genomes for metagenomic binning, comparative biology and taxonomic classification.</title>
        <authorList>
            <person name="Goeker M."/>
        </authorList>
    </citation>
    <scope>NUCLEOTIDE SEQUENCE [LARGE SCALE GENOMIC DNA]</scope>
    <source>
        <strain evidence="2 3">DSM 17328</strain>
    </source>
</reference>
<evidence type="ECO:0000259" key="1">
    <source>
        <dbReference type="Pfam" id="PF06863"/>
    </source>
</evidence>